<evidence type="ECO:0008006" key="6">
    <source>
        <dbReference type="Google" id="ProtNLM"/>
    </source>
</evidence>
<keyword evidence="1" id="KW-0472">Membrane</keyword>
<evidence type="ECO:0000313" key="4">
    <source>
        <dbReference type="Proteomes" id="UP000199405"/>
    </source>
</evidence>
<dbReference type="GeneID" id="93468946"/>
<comment type="caution">
    <text evidence="2">The sequence shown here is derived from an EMBL/GenBank/DDBJ whole genome shotgun (WGS) entry which is preliminary data.</text>
</comment>
<keyword evidence="4" id="KW-1185">Reference proteome</keyword>
<dbReference type="EMBL" id="FMCQ01000002">
    <property type="protein sequence ID" value="SCE73856.1"/>
    <property type="molecule type" value="Genomic_DNA"/>
</dbReference>
<proteinExistence type="predicted"/>
<keyword evidence="1" id="KW-1133">Transmembrane helix</keyword>
<evidence type="ECO:0000313" key="5">
    <source>
        <dbReference type="Proteomes" id="UP000669887"/>
    </source>
</evidence>
<dbReference type="RefSeq" id="WP_091416571.1">
    <property type="nucleotide sequence ID" value="NZ_FMCQ01000002.1"/>
</dbReference>
<feature type="transmembrane region" description="Helical" evidence="1">
    <location>
        <begin position="7"/>
        <end position="25"/>
    </location>
</feature>
<protein>
    <recommendedName>
        <fullName evidence="6">Polyketide cyclase / dehydrase and lipid transport</fullName>
    </recommendedName>
</protein>
<reference evidence="2" key="2">
    <citation type="submission" date="2021-03" db="EMBL/GenBank/DDBJ databases">
        <title>X isolated from Micromonospora tulbaghiae.</title>
        <authorList>
            <person name="Stennett H.L."/>
        </authorList>
    </citation>
    <scope>NUCLEOTIDE SEQUENCE</scope>
    <source>
        <strain evidence="2">28M1-20</strain>
    </source>
</reference>
<dbReference type="AlphaFoldDB" id="A0AAW4JAG9"/>
<dbReference type="Proteomes" id="UP000199405">
    <property type="component" value="Unassembled WGS sequence"/>
</dbReference>
<dbReference type="Proteomes" id="UP000669887">
    <property type="component" value="Unassembled WGS sequence"/>
</dbReference>
<keyword evidence="1" id="KW-0812">Transmembrane</keyword>
<name>A0AAW4JAG9_9ACTN</name>
<dbReference type="EMBL" id="JAGFVQ010000003">
    <property type="protein sequence ID" value="MBO4139131.1"/>
    <property type="molecule type" value="Genomic_DNA"/>
</dbReference>
<reference evidence="3 4" key="1">
    <citation type="submission" date="2016-06" db="EMBL/GenBank/DDBJ databases">
        <authorList>
            <person name="Varghese N."/>
            <person name="Submissions Spin"/>
        </authorList>
    </citation>
    <scope>NUCLEOTIDE SEQUENCE [LARGE SCALE GENOMIC DNA]</scope>
    <source>
        <strain evidence="3 4">DSM 45142</strain>
    </source>
</reference>
<evidence type="ECO:0000313" key="3">
    <source>
        <dbReference type="EMBL" id="SCE73856.1"/>
    </source>
</evidence>
<evidence type="ECO:0000313" key="2">
    <source>
        <dbReference type="EMBL" id="MBO4139131.1"/>
    </source>
</evidence>
<organism evidence="2 5">
    <name type="scientific">Micromonospora tulbaghiae</name>
    <dbReference type="NCBI Taxonomy" id="479978"/>
    <lineage>
        <taxon>Bacteria</taxon>
        <taxon>Bacillati</taxon>
        <taxon>Actinomycetota</taxon>
        <taxon>Actinomycetes</taxon>
        <taxon>Micromonosporales</taxon>
        <taxon>Micromonosporaceae</taxon>
        <taxon>Micromonospora</taxon>
    </lineage>
</organism>
<accession>A0AAW4JAG9</accession>
<sequence>MNTVEGLVCFGIVAALIGFFVWQFIETRNAVATTVVDTTCDPAQAIEAVREAFGGSRSVLWTGTSGPGMINMRRRGFRGGVTMSIDIEPHPGGGSRVEMWASRTVEYMGILVNFAGVVNRRKTVIARLLADAESARTQGGVGQ</sequence>
<gene>
    <name evidence="3" type="ORF">GA0070562_2158</name>
    <name evidence="2" type="ORF">J5U46_03040</name>
</gene>
<evidence type="ECO:0000256" key="1">
    <source>
        <dbReference type="SAM" id="Phobius"/>
    </source>
</evidence>